<proteinExistence type="predicted"/>
<dbReference type="Gene3D" id="3.40.50.1820">
    <property type="entry name" value="alpha/beta hydrolase"/>
    <property type="match status" value="1"/>
</dbReference>
<name>A0A194SC82_RHOGW</name>
<protein>
    <recommendedName>
        <fullName evidence="1">Dienelactone hydrolase domain-containing protein</fullName>
    </recommendedName>
</protein>
<dbReference type="OrthoDB" id="58297at2759"/>
<dbReference type="GeneID" id="28975504"/>
<dbReference type="InterPro" id="IPR002925">
    <property type="entry name" value="Dienelactn_hydro"/>
</dbReference>
<dbReference type="EMBL" id="KQ474073">
    <property type="protein sequence ID" value="KPV78212.1"/>
    <property type="molecule type" value="Genomic_DNA"/>
</dbReference>
<dbReference type="Proteomes" id="UP000053890">
    <property type="component" value="Unassembled WGS sequence"/>
</dbReference>
<dbReference type="InterPro" id="IPR029058">
    <property type="entry name" value="AB_hydrolase_fold"/>
</dbReference>
<organism evidence="2 3">
    <name type="scientific">Rhodotorula graminis (strain WP1)</name>
    <dbReference type="NCBI Taxonomy" id="578459"/>
    <lineage>
        <taxon>Eukaryota</taxon>
        <taxon>Fungi</taxon>
        <taxon>Dikarya</taxon>
        <taxon>Basidiomycota</taxon>
        <taxon>Pucciniomycotina</taxon>
        <taxon>Microbotryomycetes</taxon>
        <taxon>Sporidiobolales</taxon>
        <taxon>Sporidiobolaceae</taxon>
        <taxon>Rhodotorula</taxon>
    </lineage>
</organism>
<sequence length="274" mass="29739">MIITEHTVEVNTSTGPMAITLVVPKIPGYPNAKFPGVVVWSEIYQVTGPVLRFANQIAAQGYIVAAPACFHEFDYGSAAIPYDVKGTDAGNEYKVKKLLSATDDDIKKAINTLVEHPNCNGRIGSTGMCYGGHLAFRTALDPRCRAAVGYFPTDIHSASLSPDGDDSLERASKSEIKGEVALIFGTQDGHVPIEGRTLIRERLTAKSVQPPLKLTFLELQANHAFIRDEMSKGRFDGAIAKVCFELLLEMFNRILARDLGEPVEDKGGDGKLVC</sequence>
<reference evidence="2 3" key="1">
    <citation type="journal article" date="2015" name="Front. Microbiol.">
        <title>Genome sequence of the plant growth promoting endophytic yeast Rhodotorula graminis WP1.</title>
        <authorList>
            <person name="Firrincieli A."/>
            <person name="Otillar R."/>
            <person name="Salamov A."/>
            <person name="Schmutz J."/>
            <person name="Khan Z."/>
            <person name="Redman R.S."/>
            <person name="Fleck N.D."/>
            <person name="Lindquist E."/>
            <person name="Grigoriev I.V."/>
            <person name="Doty S.L."/>
        </authorList>
    </citation>
    <scope>NUCLEOTIDE SEQUENCE [LARGE SCALE GENOMIC DNA]</scope>
    <source>
        <strain evidence="2 3">WP1</strain>
    </source>
</reference>
<dbReference type="OMA" id="CATCFFP"/>
<dbReference type="Pfam" id="PF01738">
    <property type="entry name" value="DLH"/>
    <property type="match status" value="1"/>
</dbReference>
<accession>A0A194SC82</accession>
<keyword evidence="3" id="KW-1185">Reference proteome</keyword>
<feature type="non-terminal residue" evidence="2">
    <location>
        <position position="1"/>
    </location>
</feature>
<dbReference type="PANTHER" id="PTHR47562">
    <property type="match status" value="1"/>
</dbReference>
<dbReference type="PANTHER" id="PTHR47562:SF2">
    <property type="entry name" value="CARBOXYMETHYLENEBUTENOLIDASE-RELATED"/>
    <property type="match status" value="1"/>
</dbReference>
<dbReference type="GO" id="GO:0016787">
    <property type="term" value="F:hydrolase activity"/>
    <property type="evidence" value="ECO:0007669"/>
    <property type="project" value="InterPro"/>
</dbReference>
<gene>
    <name evidence="2" type="ORF">RHOBADRAFT_47858</name>
</gene>
<dbReference type="SUPFAM" id="SSF53474">
    <property type="entry name" value="alpha/beta-Hydrolases"/>
    <property type="match status" value="1"/>
</dbReference>
<evidence type="ECO:0000313" key="2">
    <source>
        <dbReference type="EMBL" id="KPV78212.1"/>
    </source>
</evidence>
<dbReference type="RefSeq" id="XP_018274261.1">
    <property type="nucleotide sequence ID" value="XM_018415056.1"/>
</dbReference>
<dbReference type="STRING" id="578459.A0A194SC82"/>
<evidence type="ECO:0000313" key="3">
    <source>
        <dbReference type="Proteomes" id="UP000053890"/>
    </source>
</evidence>
<dbReference type="AlphaFoldDB" id="A0A194SC82"/>
<evidence type="ECO:0000259" key="1">
    <source>
        <dbReference type="Pfam" id="PF01738"/>
    </source>
</evidence>
<feature type="domain" description="Dienelactone hydrolase" evidence="1">
    <location>
        <begin position="31"/>
        <end position="254"/>
    </location>
</feature>